<dbReference type="AlphaFoldDB" id="A0AA48LYK7"/>
<protein>
    <submittedName>
        <fullName evidence="1">Uncharacterized protein</fullName>
    </submittedName>
</protein>
<organism evidence="1">
    <name type="scientific">freshwater sediment metagenome</name>
    <dbReference type="NCBI Taxonomy" id="556182"/>
    <lineage>
        <taxon>unclassified sequences</taxon>
        <taxon>metagenomes</taxon>
        <taxon>ecological metagenomes</taxon>
    </lineage>
</organism>
<gene>
    <name evidence="1" type="ORF">AMST5_00981</name>
</gene>
<proteinExistence type="predicted"/>
<reference evidence="1" key="1">
    <citation type="submission" date="2023-07" db="EMBL/GenBank/DDBJ databases">
        <authorList>
            <person name="Pelsma A.J. K."/>
        </authorList>
    </citation>
    <scope>NUCLEOTIDE SEQUENCE</scope>
</reference>
<accession>A0AA48LYK7</accession>
<dbReference type="EMBL" id="OY288114">
    <property type="protein sequence ID" value="CAJ0857078.1"/>
    <property type="molecule type" value="Genomic_DNA"/>
</dbReference>
<sequence length="193" mass="22241">MAMQIELDTPNPSTVARLCGYVADAMPNWNDEDISLENEIKIERLTALCRRIASLEINEADYALARIVTRHWPHKSEAYWAAITYTETPFILEQAWQSLGSRARYYRYNQIAKPCASAEEVNRVEIASDEYNDATRNALLQYLVERNSVLRDIEETISAVPEYEQKAEALKHTRAFRVASERLETIIRERGAE</sequence>
<evidence type="ECO:0000313" key="1">
    <source>
        <dbReference type="EMBL" id="CAJ0857078.1"/>
    </source>
</evidence>
<name>A0AA48LYK7_9ZZZZ</name>